<evidence type="ECO:0000256" key="5">
    <source>
        <dbReference type="SAM" id="MobiDB-lite"/>
    </source>
</evidence>
<dbReference type="Pfam" id="PF07635">
    <property type="entry name" value="PSCyt1"/>
    <property type="match status" value="1"/>
</dbReference>
<dbReference type="PANTHER" id="PTHR35889:SF3">
    <property type="entry name" value="F-BOX DOMAIN-CONTAINING PROTEIN"/>
    <property type="match status" value="1"/>
</dbReference>
<dbReference type="Gene3D" id="1.10.760.10">
    <property type="entry name" value="Cytochrome c-like domain"/>
    <property type="match status" value="1"/>
</dbReference>
<dbReference type="GO" id="GO:0009055">
    <property type="term" value="F:electron transfer activity"/>
    <property type="evidence" value="ECO:0007669"/>
    <property type="project" value="InterPro"/>
</dbReference>
<dbReference type="GO" id="GO:0046872">
    <property type="term" value="F:metal ion binding"/>
    <property type="evidence" value="ECO:0007669"/>
    <property type="project" value="UniProtKB-KW"/>
</dbReference>
<keyword evidence="3 4" id="KW-0408">Iron</keyword>
<dbReference type="PANTHER" id="PTHR35889">
    <property type="entry name" value="CYCLOINULO-OLIGOSACCHARIDE FRUCTANOTRANSFERASE-RELATED"/>
    <property type="match status" value="1"/>
</dbReference>
<evidence type="ECO:0000256" key="3">
    <source>
        <dbReference type="ARBA" id="ARBA00023004"/>
    </source>
</evidence>
<keyword evidence="2 4" id="KW-0479">Metal-binding</keyword>
<name>A0A518G385_9BACT</name>
<dbReference type="SUPFAM" id="SSF46626">
    <property type="entry name" value="Cytochrome c"/>
    <property type="match status" value="1"/>
</dbReference>
<dbReference type="EMBL" id="CP036298">
    <property type="protein sequence ID" value="QDV23056.1"/>
    <property type="molecule type" value="Genomic_DNA"/>
</dbReference>
<dbReference type="GO" id="GO:0020037">
    <property type="term" value="F:heme binding"/>
    <property type="evidence" value="ECO:0007669"/>
    <property type="project" value="InterPro"/>
</dbReference>
<feature type="chain" id="PRO_5021943764" evidence="6">
    <location>
        <begin position="26"/>
        <end position="1121"/>
    </location>
</feature>
<feature type="region of interest" description="Disordered" evidence="5">
    <location>
        <begin position="150"/>
        <end position="174"/>
    </location>
</feature>
<evidence type="ECO:0000256" key="1">
    <source>
        <dbReference type="ARBA" id="ARBA00022617"/>
    </source>
</evidence>
<keyword evidence="9" id="KW-1185">Reference proteome</keyword>
<evidence type="ECO:0000256" key="2">
    <source>
        <dbReference type="ARBA" id="ARBA00022723"/>
    </source>
</evidence>
<sequence precursor="true">MPAFPRTLYLCIGCVLLLSSSGSVGEQALAESPSTDVPVDFSRDIRPLLSDNCFKCHGPDEGTREADLRLDTEPGLAQAITPGDAAGSSLVERILSHDDDLRMPPQGSNKSLSEEEQQSLVAWIEQGAQWQQHWSFVSPALPEIPDCPANPINSASDPTARDLPAPSPSQQEEVDDWCRNEIDRFILAKLTEVGLSPSLPAEPHTLVRRLYLDLIGLPPSPEEANEWIARVWPDYPRSQRMKEEAYQALVTHLLNSPHYGERWARRWLDLARYADTNGYEKDRDRSIWPYRDWVVNALNADMPFDQFTIEQLAGDMLPGATQSQRIATGFHRNTMLNEEGGIDPLEFRYHAMTDRVATTGTTWMGLTLGCCQCHTHKYDPITHTEYFQIMAFLNNSDEPMLELPEENFQKEWAQNRARGDKLLAELSERLQGEAWPPVHSKAAADAKAADSSSTAQAVANANAPPQNTLETAFAQWLEVERANAIDWSKLRPIRASSNLPILTIQDDHSIFASGDTAKRDDYVIEFAPSDAPITAIRLECLPDDRLPARGPGTTYYEGTLGDFFLTELKARSGDAPLPFLGATESYAKNRFGSNPVSAALALDGDVQTGWSVDGRQGERHVAVFALEHPLAPGQPISIQMTFGRHFASSLGRFRFSAATAPSKDVPQARAYAESTARLLRLPAGQLSAADQQILLEAFLLSAPELADETAKIRKLLQRPEVTTTLVMAERPSGHDRPTFRHHRGEYLQPEESVKPGIPDILPPLPAGEEANRLGFARWLVTAENPLTARVAVNRQWEAFFGTGLVKTVDDFGFQGDSPSHPRLLDWLAVTFRETDAWSMKKLHRRLVSSATYRQSSVVDESGAVIDPENRLLSRMPRFRLDAEVIRDSLLVVSGEFSPELGGPPVRPLQPTGVTEVAYGNPTWQASSGEARYRRSLYTFAKRTAPFAMFAAFDAPSGEACLANRPRSNSPLQALTLLNDVMLIDLARATGRKYASLRDEEVAEHETGKSQDSTINPLRAKLTLLHRALVVRPPTAEELDLVEQFYAQQLTAFRSNPPEARELLGPQFELSSSPAAASTSPDTTTTATRELSESERERLAEVAAWTATARAMFAIDEVQSRE</sequence>
<dbReference type="InterPro" id="IPR036909">
    <property type="entry name" value="Cyt_c-like_dom_sf"/>
</dbReference>
<dbReference type="AlphaFoldDB" id="A0A518G385"/>
<reference evidence="8 9" key="1">
    <citation type="submission" date="2019-02" db="EMBL/GenBank/DDBJ databases">
        <title>Deep-cultivation of Planctomycetes and their phenomic and genomic characterization uncovers novel biology.</title>
        <authorList>
            <person name="Wiegand S."/>
            <person name="Jogler M."/>
            <person name="Boedeker C."/>
            <person name="Pinto D."/>
            <person name="Vollmers J."/>
            <person name="Rivas-Marin E."/>
            <person name="Kohn T."/>
            <person name="Peeters S.H."/>
            <person name="Heuer A."/>
            <person name="Rast P."/>
            <person name="Oberbeckmann S."/>
            <person name="Bunk B."/>
            <person name="Jeske O."/>
            <person name="Meyerdierks A."/>
            <person name="Storesund J.E."/>
            <person name="Kallscheuer N."/>
            <person name="Luecker S."/>
            <person name="Lage O.M."/>
            <person name="Pohl T."/>
            <person name="Merkel B.J."/>
            <person name="Hornburger P."/>
            <person name="Mueller R.-W."/>
            <person name="Bruemmer F."/>
            <person name="Labrenz M."/>
            <person name="Spormann A.M."/>
            <person name="Op den Camp H."/>
            <person name="Overmann J."/>
            <person name="Amann R."/>
            <person name="Jetten M.S.M."/>
            <person name="Mascher T."/>
            <person name="Medema M.H."/>
            <person name="Devos D.P."/>
            <person name="Kaster A.-K."/>
            <person name="Ovreas L."/>
            <person name="Rohde M."/>
            <person name="Galperin M.Y."/>
            <person name="Jogler C."/>
        </authorList>
    </citation>
    <scope>NUCLEOTIDE SEQUENCE [LARGE SCALE GENOMIC DNA]</scope>
    <source>
        <strain evidence="8 9">Q31a</strain>
    </source>
</reference>
<evidence type="ECO:0000256" key="4">
    <source>
        <dbReference type="PROSITE-ProRule" id="PRU00433"/>
    </source>
</evidence>
<feature type="compositionally biased region" description="Low complexity" evidence="5">
    <location>
        <begin position="1070"/>
        <end position="1088"/>
    </location>
</feature>
<accession>A0A518G385</accession>
<dbReference type="PROSITE" id="PS51007">
    <property type="entry name" value="CYTC"/>
    <property type="match status" value="1"/>
</dbReference>
<dbReference type="InterPro" id="IPR011429">
    <property type="entry name" value="Cyt_c_Planctomycete-type"/>
</dbReference>
<dbReference type="Pfam" id="PF07587">
    <property type="entry name" value="PSD1"/>
    <property type="match status" value="1"/>
</dbReference>
<dbReference type="Proteomes" id="UP000318017">
    <property type="component" value="Chromosome"/>
</dbReference>
<organism evidence="8 9">
    <name type="scientific">Aureliella helgolandensis</name>
    <dbReference type="NCBI Taxonomy" id="2527968"/>
    <lineage>
        <taxon>Bacteria</taxon>
        <taxon>Pseudomonadati</taxon>
        <taxon>Planctomycetota</taxon>
        <taxon>Planctomycetia</taxon>
        <taxon>Pirellulales</taxon>
        <taxon>Pirellulaceae</taxon>
        <taxon>Aureliella</taxon>
    </lineage>
</organism>
<evidence type="ECO:0000259" key="7">
    <source>
        <dbReference type="PROSITE" id="PS51007"/>
    </source>
</evidence>
<feature type="domain" description="Cytochrome c" evidence="7">
    <location>
        <begin position="20"/>
        <end position="128"/>
    </location>
</feature>
<evidence type="ECO:0000256" key="6">
    <source>
        <dbReference type="SAM" id="SignalP"/>
    </source>
</evidence>
<protein>
    <submittedName>
        <fullName evidence="8">Planctomycete cytochrome C</fullName>
    </submittedName>
</protein>
<dbReference type="KEGG" id="ahel:Q31a_13510"/>
<keyword evidence="1 4" id="KW-0349">Heme</keyword>
<keyword evidence="6" id="KW-0732">Signal</keyword>
<dbReference type="InterPro" id="IPR022655">
    <property type="entry name" value="DUF1553"/>
</dbReference>
<evidence type="ECO:0000313" key="8">
    <source>
        <dbReference type="EMBL" id="QDV23056.1"/>
    </source>
</evidence>
<feature type="region of interest" description="Disordered" evidence="5">
    <location>
        <begin position="1068"/>
        <end position="1095"/>
    </location>
</feature>
<dbReference type="Pfam" id="PF07583">
    <property type="entry name" value="PSCyt2"/>
    <property type="match status" value="1"/>
</dbReference>
<feature type="signal peptide" evidence="6">
    <location>
        <begin position="1"/>
        <end position="25"/>
    </location>
</feature>
<dbReference type="InterPro" id="IPR011444">
    <property type="entry name" value="DUF1549"/>
</dbReference>
<evidence type="ECO:0000313" key="9">
    <source>
        <dbReference type="Proteomes" id="UP000318017"/>
    </source>
</evidence>
<gene>
    <name evidence="8" type="ORF">Q31a_13510</name>
</gene>
<dbReference type="InterPro" id="IPR009056">
    <property type="entry name" value="Cyt_c-like_dom"/>
</dbReference>
<proteinExistence type="predicted"/>
<dbReference type="OrthoDB" id="127107at2"/>